<feature type="transmembrane region" description="Helical" evidence="1">
    <location>
        <begin position="205"/>
        <end position="224"/>
    </location>
</feature>
<protein>
    <recommendedName>
        <fullName evidence="4">ABC-2 type transport system permease protein</fullName>
    </recommendedName>
</protein>
<reference evidence="2 3" key="1">
    <citation type="submission" date="2019-02" db="EMBL/GenBank/DDBJ databases">
        <title>Pedobacter sp. RP-3-11 sp. nov., isolated from Arctic soil.</title>
        <authorList>
            <person name="Dahal R.H."/>
        </authorList>
    </citation>
    <scope>NUCLEOTIDE SEQUENCE [LARGE SCALE GENOMIC DNA]</scope>
    <source>
        <strain evidence="2 3">RP-3-11</strain>
    </source>
</reference>
<feature type="transmembrane region" description="Helical" evidence="1">
    <location>
        <begin position="141"/>
        <end position="165"/>
    </location>
</feature>
<organism evidence="2 3">
    <name type="scientific">Pedobacter frigidisoli</name>
    <dbReference type="NCBI Taxonomy" id="2530455"/>
    <lineage>
        <taxon>Bacteria</taxon>
        <taxon>Pseudomonadati</taxon>
        <taxon>Bacteroidota</taxon>
        <taxon>Sphingobacteriia</taxon>
        <taxon>Sphingobacteriales</taxon>
        <taxon>Sphingobacteriaceae</taxon>
        <taxon>Pedobacter</taxon>
    </lineage>
</organism>
<evidence type="ECO:0000313" key="3">
    <source>
        <dbReference type="Proteomes" id="UP000291485"/>
    </source>
</evidence>
<keyword evidence="3" id="KW-1185">Reference proteome</keyword>
<dbReference type="AlphaFoldDB" id="A0A4R0P220"/>
<keyword evidence="1" id="KW-0812">Transmembrane</keyword>
<feature type="transmembrane region" description="Helical" evidence="1">
    <location>
        <begin position="21"/>
        <end position="40"/>
    </location>
</feature>
<keyword evidence="1" id="KW-0472">Membrane</keyword>
<keyword evidence="1" id="KW-1133">Transmembrane helix</keyword>
<feature type="transmembrane region" description="Helical" evidence="1">
    <location>
        <begin position="52"/>
        <end position="80"/>
    </location>
</feature>
<feature type="transmembrane region" description="Helical" evidence="1">
    <location>
        <begin position="231"/>
        <end position="250"/>
    </location>
</feature>
<accession>A0A4R0P220</accession>
<comment type="caution">
    <text evidence="2">The sequence shown here is derived from an EMBL/GenBank/DDBJ whole genome shotgun (WGS) entry which is preliminary data.</text>
</comment>
<dbReference type="OrthoDB" id="628904at2"/>
<proteinExistence type="predicted"/>
<evidence type="ECO:0008006" key="4">
    <source>
        <dbReference type="Google" id="ProtNLM"/>
    </source>
</evidence>
<feature type="transmembrane region" description="Helical" evidence="1">
    <location>
        <begin position="114"/>
        <end position="135"/>
    </location>
</feature>
<name>A0A4R0P220_9SPHI</name>
<evidence type="ECO:0000256" key="1">
    <source>
        <dbReference type="SAM" id="Phobius"/>
    </source>
</evidence>
<dbReference type="Proteomes" id="UP000291485">
    <property type="component" value="Unassembled WGS sequence"/>
</dbReference>
<feature type="transmembrane region" description="Helical" evidence="1">
    <location>
        <begin position="303"/>
        <end position="323"/>
    </location>
</feature>
<dbReference type="EMBL" id="SJSN01000011">
    <property type="protein sequence ID" value="TCD07016.1"/>
    <property type="molecule type" value="Genomic_DNA"/>
</dbReference>
<feature type="transmembrane region" description="Helical" evidence="1">
    <location>
        <begin position="329"/>
        <end position="362"/>
    </location>
</feature>
<feature type="transmembrane region" description="Helical" evidence="1">
    <location>
        <begin position="270"/>
        <end position="291"/>
    </location>
</feature>
<gene>
    <name evidence="2" type="ORF">EZ449_14585</name>
</gene>
<dbReference type="RefSeq" id="WP_131560088.1">
    <property type="nucleotide sequence ID" value="NZ_SJSN01000011.1"/>
</dbReference>
<evidence type="ECO:0000313" key="2">
    <source>
        <dbReference type="EMBL" id="TCD07016.1"/>
    </source>
</evidence>
<sequence>MNSALNSILRKIFVFGFYRSHAGMLAFIFIMLISYCFFINTLGTVRSEEIDFWQFFFTIGLVSNPLIMICYLLICLIYTYKSWQYFIFQFTQPNHQFLYYSVNTYSKNIQLKSWFLVQLQVFTPILIYTIYAAVIGLIFHYYLISACILLFVFLLAYVSAVLYVYQINKLYSVDEKPLTVLLFKRISKPIFLLYTLMIFNQAKLGYLLTKALSWVLIWSVFFLFIDLQNDLRLLLLISSFIAISHAFLIYRERDFNDTSLNFLKNFPYSYFKLFFGFCLNYIVILLPEIFWLITKFGIEKSGILILFILAAMLLFRSILYLGMRIKGFLITIFFLLSIFYIIILFGYGWSLIPMNFGLAFIIFRKNYFH</sequence>